<reference evidence="1" key="1">
    <citation type="journal article" date="2023" name="Mol. Phylogenet. Evol.">
        <title>Genome-scale phylogeny and comparative genomics of the fungal order Sordariales.</title>
        <authorList>
            <person name="Hensen N."/>
            <person name="Bonometti L."/>
            <person name="Westerberg I."/>
            <person name="Brannstrom I.O."/>
            <person name="Guillou S."/>
            <person name="Cros-Aarteil S."/>
            <person name="Calhoun S."/>
            <person name="Haridas S."/>
            <person name="Kuo A."/>
            <person name="Mondo S."/>
            <person name="Pangilinan J."/>
            <person name="Riley R."/>
            <person name="LaButti K."/>
            <person name="Andreopoulos B."/>
            <person name="Lipzen A."/>
            <person name="Chen C."/>
            <person name="Yan M."/>
            <person name="Daum C."/>
            <person name="Ng V."/>
            <person name="Clum A."/>
            <person name="Steindorff A."/>
            <person name="Ohm R.A."/>
            <person name="Martin F."/>
            <person name="Silar P."/>
            <person name="Natvig D.O."/>
            <person name="Lalanne C."/>
            <person name="Gautier V."/>
            <person name="Ament-Velasquez S.L."/>
            <person name="Kruys A."/>
            <person name="Hutchinson M.I."/>
            <person name="Powell A.J."/>
            <person name="Barry K."/>
            <person name="Miller A.N."/>
            <person name="Grigoriev I.V."/>
            <person name="Debuchy R."/>
            <person name="Gladieux P."/>
            <person name="Hiltunen Thoren M."/>
            <person name="Johannesson H."/>
        </authorList>
    </citation>
    <scope>NUCLEOTIDE SEQUENCE</scope>
    <source>
        <strain evidence="1">CBS 508.74</strain>
    </source>
</reference>
<organism evidence="1 2">
    <name type="scientific">Canariomyces notabilis</name>
    <dbReference type="NCBI Taxonomy" id="2074819"/>
    <lineage>
        <taxon>Eukaryota</taxon>
        <taxon>Fungi</taxon>
        <taxon>Dikarya</taxon>
        <taxon>Ascomycota</taxon>
        <taxon>Pezizomycotina</taxon>
        <taxon>Sordariomycetes</taxon>
        <taxon>Sordariomycetidae</taxon>
        <taxon>Sordariales</taxon>
        <taxon>Chaetomiaceae</taxon>
        <taxon>Canariomyces</taxon>
    </lineage>
</organism>
<name>A0AAN6TK31_9PEZI</name>
<sequence length="167" mass="18686">MLFPTLTCLRFVCLRQARVGGYGFASHSIILYCTIQYLLDHLLIPRKHHNFIWQFFPSRRPGSRYALVLSLARAASQALTGELAIACLIPGTLEWDPPAENIRAGRKAWFYGCRSTGTDGWRGGRGGFEARRLELETTSDSRYRICVPSVPLLSLAVLLETVPTVDS</sequence>
<evidence type="ECO:0000313" key="1">
    <source>
        <dbReference type="EMBL" id="KAK4115903.1"/>
    </source>
</evidence>
<dbReference type="Proteomes" id="UP001302812">
    <property type="component" value="Unassembled WGS sequence"/>
</dbReference>
<accession>A0AAN6TK31</accession>
<dbReference type="EMBL" id="MU853334">
    <property type="protein sequence ID" value="KAK4115903.1"/>
    <property type="molecule type" value="Genomic_DNA"/>
</dbReference>
<keyword evidence="2" id="KW-1185">Reference proteome</keyword>
<comment type="caution">
    <text evidence="1">The sequence shown here is derived from an EMBL/GenBank/DDBJ whole genome shotgun (WGS) entry which is preliminary data.</text>
</comment>
<dbReference type="GeneID" id="89933676"/>
<reference evidence="1" key="2">
    <citation type="submission" date="2023-05" db="EMBL/GenBank/DDBJ databases">
        <authorList>
            <consortium name="Lawrence Berkeley National Laboratory"/>
            <person name="Steindorff A."/>
            <person name="Hensen N."/>
            <person name="Bonometti L."/>
            <person name="Westerberg I."/>
            <person name="Brannstrom I.O."/>
            <person name="Guillou S."/>
            <person name="Cros-Aarteil S."/>
            <person name="Calhoun S."/>
            <person name="Haridas S."/>
            <person name="Kuo A."/>
            <person name="Mondo S."/>
            <person name="Pangilinan J."/>
            <person name="Riley R."/>
            <person name="Labutti K."/>
            <person name="Andreopoulos B."/>
            <person name="Lipzen A."/>
            <person name="Chen C."/>
            <person name="Yanf M."/>
            <person name="Daum C."/>
            <person name="Ng V."/>
            <person name="Clum A."/>
            <person name="Ohm R."/>
            <person name="Martin F."/>
            <person name="Silar P."/>
            <person name="Natvig D."/>
            <person name="Lalanne C."/>
            <person name="Gautier V."/>
            <person name="Ament-Velasquez S.L."/>
            <person name="Kruys A."/>
            <person name="Hutchinson M.I."/>
            <person name="Powell A.J."/>
            <person name="Barry K."/>
            <person name="Miller A.N."/>
            <person name="Grigoriev I.V."/>
            <person name="Debuchy R."/>
            <person name="Gladieux P."/>
            <person name="Thoren M.H."/>
            <person name="Johannesson H."/>
        </authorList>
    </citation>
    <scope>NUCLEOTIDE SEQUENCE</scope>
    <source>
        <strain evidence="1">CBS 508.74</strain>
    </source>
</reference>
<dbReference type="AlphaFoldDB" id="A0AAN6TK31"/>
<dbReference type="RefSeq" id="XP_064673473.1">
    <property type="nucleotide sequence ID" value="XM_064809552.1"/>
</dbReference>
<protein>
    <submittedName>
        <fullName evidence="1">Uncharacterized protein</fullName>
    </submittedName>
</protein>
<gene>
    <name evidence="1" type="ORF">N656DRAFT_406438</name>
</gene>
<proteinExistence type="predicted"/>
<evidence type="ECO:0000313" key="2">
    <source>
        <dbReference type="Proteomes" id="UP001302812"/>
    </source>
</evidence>